<evidence type="ECO:0000313" key="1">
    <source>
        <dbReference type="EMBL" id="BBP93347.1"/>
    </source>
</evidence>
<proteinExistence type="predicted"/>
<reference evidence="1 2" key="1">
    <citation type="submission" date="2019-12" db="EMBL/GenBank/DDBJ databases">
        <title>Full genome sequence of a Bacillus safensis strain isolated from commercially available natto in Indonesia.</title>
        <authorList>
            <person name="Yoshida M."/>
            <person name="Uomi M."/>
            <person name="Waturangi D."/>
            <person name="Ekaputri J.J."/>
            <person name="Setiamarga D.H.E."/>
        </authorList>
    </citation>
    <scope>NUCLEOTIDE SEQUENCE [LARGE SCALE GENOMIC DNA]</scope>
    <source>
        <strain evidence="1 2">IDN1</strain>
    </source>
</reference>
<dbReference type="AlphaFoldDB" id="A0A5S9MIU0"/>
<sequence>MQEAHENIQMRVELVTKKAIQVGLWDMVVIAGDPVNPKMNSHGRMNSAECSAFKMSTIFQIY</sequence>
<protein>
    <submittedName>
        <fullName evidence="1">Uncharacterized protein</fullName>
    </submittedName>
</protein>
<gene>
    <name evidence="1" type="ORF">BsIDN1_69650</name>
</gene>
<dbReference type="Proteomes" id="UP000464658">
    <property type="component" value="Chromosome"/>
</dbReference>
<accession>A0A5S9MIU0</accession>
<dbReference type="EMBL" id="AP021906">
    <property type="protein sequence ID" value="BBP93347.1"/>
    <property type="molecule type" value="Genomic_DNA"/>
</dbReference>
<organism evidence="1 2">
    <name type="scientific">Bacillus safensis</name>
    <dbReference type="NCBI Taxonomy" id="561879"/>
    <lineage>
        <taxon>Bacteria</taxon>
        <taxon>Bacillati</taxon>
        <taxon>Bacillota</taxon>
        <taxon>Bacilli</taxon>
        <taxon>Bacillales</taxon>
        <taxon>Bacillaceae</taxon>
        <taxon>Bacillus</taxon>
    </lineage>
</organism>
<name>A0A5S9MIU0_BACIA</name>
<evidence type="ECO:0000313" key="2">
    <source>
        <dbReference type="Proteomes" id="UP000464658"/>
    </source>
</evidence>